<accession>A0A3L6EZ54</accession>
<dbReference type="ExpressionAtlas" id="A0A3L6EZ54">
    <property type="expression patterns" value="baseline and differential"/>
</dbReference>
<organism evidence="3">
    <name type="scientific">Zea mays</name>
    <name type="common">Maize</name>
    <dbReference type="NCBI Taxonomy" id="4577"/>
    <lineage>
        <taxon>Eukaryota</taxon>
        <taxon>Viridiplantae</taxon>
        <taxon>Streptophyta</taxon>
        <taxon>Embryophyta</taxon>
        <taxon>Tracheophyta</taxon>
        <taxon>Spermatophyta</taxon>
        <taxon>Magnoliopsida</taxon>
        <taxon>Liliopsida</taxon>
        <taxon>Poales</taxon>
        <taxon>Poaceae</taxon>
        <taxon>PACMAD clade</taxon>
        <taxon>Panicoideae</taxon>
        <taxon>Andropogonodae</taxon>
        <taxon>Andropogoneae</taxon>
        <taxon>Tripsacinae</taxon>
        <taxon>Zea</taxon>
    </lineage>
</organism>
<evidence type="ECO:0000313" key="3">
    <source>
        <dbReference type="EMBL" id="PWZ26334.1"/>
    </source>
</evidence>
<gene>
    <name evidence="3" type="ORF">Zm00014a_019331</name>
</gene>
<comment type="caution">
    <text evidence="3">The sequence shown here is derived from an EMBL/GenBank/DDBJ whole genome shotgun (WGS) entry which is preliminary data.</text>
</comment>
<dbReference type="InterPro" id="IPR040361">
    <property type="entry name" value="TPD1"/>
</dbReference>
<dbReference type="Pfam" id="PF24068">
    <property type="entry name" value="TPD1_C"/>
    <property type="match status" value="1"/>
</dbReference>
<name>A0A3L6EZ54_MAIZE</name>
<feature type="signal peptide" evidence="2">
    <location>
        <begin position="1"/>
        <end position="28"/>
    </location>
</feature>
<dbReference type="Proteomes" id="UP000251960">
    <property type="component" value="Chromosome 4"/>
</dbReference>
<dbReference type="PANTHER" id="PTHR33184:SF27">
    <property type="entry name" value="PUTATIVE-RELATED"/>
    <property type="match status" value="1"/>
</dbReference>
<dbReference type="PROSITE" id="PS51257">
    <property type="entry name" value="PROKAR_LIPOPROTEIN"/>
    <property type="match status" value="1"/>
</dbReference>
<dbReference type="EMBL" id="NCVQ01000005">
    <property type="protein sequence ID" value="PWZ26334.1"/>
    <property type="molecule type" value="Genomic_DNA"/>
</dbReference>
<proteinExistence type="predicted"/>
<protein>
    <submittedName>
        <fullName evidence="3">Uncharacterized protein</fullName>
    </submittedName>
</protein>
<keyword evidence="1 2" id="KW-0732">Signal</keyword>
<feature type="chain" id="PRO_5018095729" evidence="2">
    <location>
        <begin position="29"/>
        <end position="131"/>
    </location>
</feature>
<dbReference type="PANTHER" id="PTHR33184">
    <property type="entry name" value="PROTEIN TAPETUM DETERMINANT 1-LIKE-RELATED"/>
    <property type="match status" value="1"/>
</dbReference>
<dbReference type="AlphaFoldDB" id="A0A3L6EZ54"/>
<sequence length="131" mass="13463">MDGKQQQQPAAILVACLVVFTSINSSDAGGGGCSLSTIVVTQSGTGKWAHGMPVYSATVRNTCRCAQSNVKVDCKGFNTTLSVDPAKLKEIGGGVCLVNGGAPLAPGQGVTFSYAWSKQFGFRPVSSTVEC</sequence>
<evidence type="ECO:0000256" key="2">
    <source>
        <dbReference type="SAM" id="SignalP"/>
    </source>
</evidence>
<evidence type="ECO:0000256" key="1">
    <source>
        <dbReference type="ARBA" id="ARBA00022729"/>
    </source>
</evidence>
<reference evidence="3" key="1">
    <citation type="journal article" date="2018" name="Nat. Genet.">
        <title>Extensive intraspecific gene order and gene structural variations between Mo17 and other maize genomes.</title>
        <authorList>
            <person name="Sun S."/>
            <person name="Zhou Y."/>
            <person name="Chen J."/>
            <person name="Shi J."/>
            <person name="Zhao H."/>
            <person name="Zhao H."/>
            <person name="Song W."/>
            <person name="Zhang M."/>
            <person name="Cui Y."/>
            <person name="Dong X."/>
            <person name="Liu H."/>
            <person name="Ma X."/>
            <person name="Jiao Y."/>
            <person name="Wang B."/>
            <person name="Wei X."/>
            <person name="Stein J.C."/>
            <person name="Glaubitz J.C."/>
            <person name="Lu F."/>
            <person name="Yu G."/>
            <person name="Liang C."/>
            <person name="Fengler K."/>
            <person name="Li B."/>
            <person name="Rafalski A."/>
            <person name="Schnable P.S."/>
            <person name="Ware D.H."/>
            <person name="Buckler E.S."/>
            <person name="Lai J."/>
        </authorList>
    </citation>
    <scope>NUCLEOTIDE SEQUENCE [LARGE SCALE GENOMIC DNA]</scope>
    <source>
        <tissue evidence="3">Seedling</tissue>
    </source>
</reference>